<organism evidence="1 2">
    <name type="scientific">Plakobranchus ocellatus</name>
    <dbReference type="NCBI Taxonomy" id="259542"/>
    <lineage>
        <taxon>Eukaryota</taxon>
        <taxon>Metazoa</taxon>
        <taxon>Spiralia</taxon>
        <taxon>Lophotrochozoa</taxon>
        <taxon>Mollusca</taxon>
        <taxon>Gastropoda</taxon>
        <taxon>Heterobranchia</taxon>
        <taxon>Euthyneura</taxon>
        <taxon>Panpulmonata</taxon>
        <taxon>Sacoglossa</taxon>
        <taxon>Placobranchoidea</taxon>
        <taxon>Plakobranchidae</taxon>
        <taxon>Plakobranchus</taxon>
    </lineage>
</organism>
<accession>A0AAV4B4F5</accession>
<name>A0AAV4B4F5_9GAST</name>
<dbReference type="AlphaFoldDB" id="A0AAV4B4F5"/>
<comment type="caution">
    <text evidence="1">The sequence shown here is derived from an EMBL/GenBank/DDBJ whole genome shotgun (WGS) entry which is preliminary data.</text>
</comment>
<proteinExistence type="predicted"/>
<dbReference type="Proteomes" id="UP000735302">
    <property type="component" value="Unassembled WGS sequence"/>
</dbReference>
<gene>
    <name evidence="1" type="ORF">PoB_004095800</name>
</gene>
<dbReference type="EMBL" id="BLXT01004562">
    <property type="protein sequence ID" value="GFO14453.1"/>
    <property type="molecule type" value="Genomic_DNA"/>
</dbReference>
<keyword evidence="2" id="KW-1185">Reference proteome</keyword>
<reference evidence="1 2" key="1">
    <citation type="journal article" date="2021" name="Elife">
        <title>Chloroplast acquisition without the gene transfer in kleptoplastic sea slugs, Plakobranchus ocellatus.</title>
        <authorList>
            <person name="Maeda T."/>
            <person name="Takahashi S."/>
            <person name="Yoshida T."/>
            <person name="Shimamura S."/>
            <person name="Takaki Y."/>
            <person name="Nagai Y."/>
            <person name="Toyoda A."/>
            <person name="Suzuki Y."/>
            <person name="Arimoto A."/>
            <person name="Ishii H."/>
            <person name="Satoh N."/>
            <person name="Nishiyama T."/>
            <person name="Hasebe M."/>
            <person name="Maruyama T."/>
            <person name="Minagawa J."/>
            <person name="Obokata J."/>
            <person name="Shigenobu S."/>
        </authorList>
    </citation>
    <scope>NUCLEOTIDE SEQUENCE [LARGE SCALE GENOMIC DNA]</scope>
</reference>
<evidence type="ECO:0000313" key="1">
    <source>
        <dbReference type="EMBL" id="GFO14453.1"/>
    </source>
</evidence>
<evidence type="ECO:0000313" key="2">
    <source>
        <dbReference type="Proteomes" id="UP000735302"/>
    </source>
</evidence>
<sequence>MADGDVVQYKACEAHLGSIKESYFSLSHQNPDPPAFASSQKHLFRTSIHLTRYEQLEEQNERGDHSILSPIGRLLYFGYPG</sequence>
<protein>
    <submittedName>
        <fullName evidence="1">Uncharacterized protein</fullName>
    </submittedName>
</protein>